<accession>A0A1H6Y2B3</accession>
<protein>
    <recommendedName>
        <fullName evidence="3">IclR helix-turn-helix domain-containing protein</fullName>
    </recommendedName>
</protein>
<dbReference type="GeneID" id="35002318"/>
<reference evidence="1 2" key="1">
    <citation type="submission" date="2016-10" db="EMBL/GenBank/DDBJ databases">
        <authorList>
            <person name="de Groot N.N."/>
        </authorList>
    </citation>
    <scope>NUCLEOTIDE SEQUENCE [LARGE SCALE GENOMIC DNA]</scope>
    <source>
        <strain evidence="1 2">DSM 22187</strain>
    </source>
</reference>
<dbReference type="AlphaFoldDB" id="A0A1H6Y2B3"/>
<dbReference type="RefSeq" id="WP_089673868.1">
    <property type="nucleotide sequence ID" value="NZ_CP024845.1"/>
</dbReference>
<dbReference type="Gene3D" id="1.10.10.10">
    <property type="entry name" value="Winged helix-like DNA-binding domain superfamily/Winged helix DNA-binding domain"/>
    <property type="match status" value="1"/>
</dbReference>
<evidence type="ECO:0000313" key="2">
    <source>
        <dbReference type="Proteomes" id="UP000198888"/>
    </source>
</evidence>
<dbReference type="EMBL" id="FNYR01000051">
    <property type="protein sequence ID" value="SEJ34044.1"/>
    <property type="molecule type" value="Genomic_DNA"/>
</dbReference>
<dbReference type="InterPro" id="IPR036388">
    <property type="entry name" value="WH-like_DNA-bd_sf"/>
</dbReference>
<dbReference type="OrthoDB" id="350652at2157"/>
<evidence type="ECO:0008006" key="3">
    <source>
        <dbReference type="Google" id="ProtNLM"/>
    </source>
</evidence>
<accession>A0A2H4Q1M8</accession>
<evidence type="ECO:0000313" key="1">
    <source>
        <dbReference type="EMBL" id="SEJ34044.1"/>
    </source>
</evidence>
<name>A0A1H6Y2B3_9EURY</name>
<sequence length="87" mass="9953">MEHRAAAVASRGIELALQREPFTADDVRRGVDDPPSRATVYRVLHQLQEDEWIEQRGNGWHPDVKAQMLSGKEKRDRGFSIDVDDIL</sequence>
<organism evidence="1 2">
    <name type="scientific">Halohasta litchfieldiae</name>
    <dbReference type="NCBI Taxonomy" id="1073996"/>
    <lineage>
        <taxon>Archaea</taxon>
        <taxon>Methanobacteriati</taxon>
        <taxon>Methanobacteriota</taxon>
        <taxon>Stenosarchaea group</taxon>
        <taxon>Halobacteria</taxon>
        <taxon>Halobacteriales</taxon>
        <taxon>Haloferacaceae</taxon>
        <taxon>Halohasta</taxon>
    </lineage>
</organism>
<keyword evidence="2" id="KW-1185">Reference proteome</keyword>
<dbReference type="KEGG" id="hae:halTADL_1519"/>
<proteinExistence type="predicted"/>
<dbReference type="Proteomes" id="UP000198888">
    <property type="component" value="Unassembled WGS sequence"/>
</dbReference>
<gene>
    <name evidence="1" type="ORF">SAMN05444271_1518</name>
</gene>